<evidence type="ECO:0000313" key="2">
    <source>
        <dbReference type="EMBL" id="MFC3712820.1"/>
    </source>
</evidence>
<dbReference type="Gene3D" id="3.40.710.10">
    <property type="entry name" value="DD-peptidase/beta-lactamase superfamily"/>
    <property type="match status" value="1"/>
</dbReference>
<dbReference type="PANTHER" id="PTHR43283:SF3">
    <property type="entry name" value="BETA-LACTAMASE FAMILY PROTEIN (AFU_ORTHOLOGUE AFUA_5G07500)"/>
    <property type="match status" value="1"/>
</dbReference>
<proteinExistence type="predicted"/>
<protein>
    <submittedName>
        <fullName evidence="2">Serine hydrolase domain-containing protein</fullName>
        <ecNumber evidence="2">3.-.-.-</ecNumber>
    </submittedName>
</protein>
<keyword evidence="3" id="KW-1185">Reference proteome</keyword>
<keyword evidence="2" id="KW-0378">Hydrolase</keyword>
<dbReference type="EC" id="3.-.-.-" evidence="2"/>
<evidence type="ECO:0000313" key="3">
    <source>
        <dbReference type="Proteomes" id="UP001595615"/>
    </source>
</evidence>
<dbReference type="PANTHER" id="PTHR43283">
    <property type="entry name" value="BETA-LACTAMASE-RELATED"/>
    <property type="match status" value="1"/>
</dbReference>
<organism evidence="2 3">
    <name type="scientific">Sphingoaurantiacus capsulatus</name>
    <dbReference type="NCBI Taxonomy" id="1771310"/>
    <lineage>
        <taxon>Bacteria</taxon>
        <taxon>Pseudomonadati</taxon>
        <taxon>Pseudomonadota</taxon>
        <taxon>Alphaproteobacteria</taxon>
        <taxon>Sphingomonadales</taxon>
        <taxon>Sphingosinicellaceae</taxon>
        <taxon>Sphingoaurantiacus</taxon>
    </lineage>
</organism>
<sequence length="407" mass="44246">MLTRTRSTGLDAKRLAKIDDFLAKKYVDAGRLPGTLTMVARRGEIAHVGLRGHADIERGLKISEDTIFRIYSMTKPITSIALMMLVEEGLIALDDPVHRYIPEWRNLGVFAGGTHRIGFQTKKPERPMQVVDLLRHTAGLTYGFQLRTNVDAAYRAAKIGEIEKDGDLDGFIAALASLPLEFSPGEKWNYSVATDVLGYLVQKVSGERFEEFLQRRIFDPLGMVDTGFHVREGQAHRFASCYQPTKAGGIEVQDDAATSTFLKPPSFMSGGGGLVSTAGDYMKFAQALANGGTAGGHRLVSRKTLELMTANHLPGGVDLPALSVSLFSEASYSGVGFGLGFATTMDAAKTLIPGSAGDYSWGGAASTFFWIDPAEELVAIFMTQLIPSSTYPVRRELRTMVYAALDD</sequence>
<dbReference type="EMBL" id="JBHRXV010000008">
    <property type="protein sequence ID" value="MFC3712820.1"/>
    <property type="molecule type" value="Genomic_DNA"/>
</dbReference>
<dbReference type="InterPro" id="IPR012338">
    <property type="entry name" value="Beta-lactam/transpept-like"/>
</dbReference>
<accession>A0ABV7XBK8</accession>
<reference evidence="3" key="1">
    <citation type="journal article" date="2019" name="Int. J. Syst. Evol. Microbiol.">
        <title>The Global Catalogue of Microorganisms (GCM) 10K type strain sequencing project: providing services to taxonomists for standard genome sequencing and annotation.</title>
        <authorList>
            <consortium name="The Broad Institute Genomics Platform"/>
            <consortium name="The Broad Institute Genome Sequencing Center for Infectious Disease"/>
            <person name="Wu L."/>
            <person name="Ma J."/>
        </authorList>
    </citation>
    <scope>NUCLEOTIDE SEQUENCE [LARGE SCALE GENOMIC DNA]</scope>
    <source>
        <strain evidence="3">KCTC 42644</strain>
    </source>
</reference>
<dbReference type="InterPro" id="IPR001466">
    <property type="entry name" value="Beta-lactam-related"/>
</dbReference>
<feature type="domain" description="Beta-lactamase-related" evidence="1">
    <location>
        <begin position="23"/>
        <end position="387"/>
    </location>
</feature>
<dbReference type="Proteomes" id="UP001595615">
    <property type="component" value="Unassembled WGS sequence"/>
</dbReference>
<dbReference type="Pfam" id="PF00144">
    <property type="entry name" value="Beta-lactamase"/>
    <property type="match status" value="1"/>
</dbReference>
<dbReference type="InterPro" id="IPR050789">
    <property type="entry name" value="Diverse_Enzym_Activities"/>
</dbReference>
<dbReference type="GO" id="GO:0016787">
    <property type="term" value="F:hydrolase activity"/>
    <property type="evidence" value="ECO:0007669"/>
    <property type="project" value="UniProtKB-KW"/>
</dbReference>
<dbReference type="RefSeq" id="WP_380860455.1">
    <property type="nucleotide sequence ID" value="NZ_JBHRXV010000008.1"/>
</dbReference>
<comment type="caution">
    <text evidence="2">The sequence shown here is derived from an EMBL/GenBank/DDBJ whole genome shotgun (WGS) entry which is preliminary data.</text>
</comment>
<gene>
    <name evidence="2" type="ORF">ACFOMD_09580</name>
</gene>
<name>A0ABV7XBK8_9SPHN</name>
<evidence type="ECO:0000259" key="1">
    <source>
        <dbReference type="Pfam" id="PF00144"/>
    </source>
</evidence>
<dbReference type="SUPFAM" id="SSF56601">
    <property type="entry name" value="beta-lactamase/transpeptidase-like"/>
    <property type="match status" value="1"/>
</dbReference>